<dbReference type="Gene3D" id="3.30.420.60">
    <property type="entry name" value="eRF1 domain 2"/>
    <property type="match status" value="1"/>
</dbReference>
<dbReference type="AlphaFoldDB" id="A0A1D2ABH2"/>
<dbReference type="GO" id="GO:0070651">
    <property type="term" value="P:nonfunctional rRNA decay"/>
    <property type="evidence" value="ECO:0007669"/>
    <property type="project" value="TreeGrafter"/>
</dbReference>
<comment type="cofactor">
    <cofactor evidence="1 6">
        <name>a divalent metal cation</name>
        <dbReference type="ChEBI" id="CHEBI:60240"/>
    </cofactor>
</comment>
<evidence type="ECO:0000256" key="4">
    <source>
        <dbReference type="ARBA" id="ARBA00022490"/>
    </source>
</evidence>
<dbReference type="GO" id="GO:0070966">
    <property type="term" value="P:nuclear-transcribed mRNA catabolic process, no-go decay"/>
    <property type="evidence" value="ECO:0007669"/>
    <property type="project" value="InterPro"/>
</dbReference>
<dbReference type="SUPFAM" id="SSF55315">
    <property type="entry name" value="L30e-like"/>
    <property type="match status" value="1"/>
</dbReference>
<evidence type="ECO:0000256" key="3">
    <source>
        <dbReference type="ARBA" id="ARBA00009504"/>
    </source>
</evidence>
<dbReference type="SMART" id="SM01194">
    <property type="entry name" value="eRF1_1"/>
    <property type="match status" value="1"/>
</dbReference>
<evidence type="ECO:0000256" key="6">
    <source>
        <dbReference type="RuleBase" id="RU362019"/>
    </source>
</evidence>
<dbReference type="Gene3D" id="2.30.30.870">
    <property type="entry name" value="Pelota, domain A"/>
    <property type="match status" value="1"/>
</dbReference>
<organism evidence="8">
    <name type="scientific">Auxenochlorella protothecoides</name>
    <name type="common">Green microalga</name>
    <name type="synonym">Chlorella protothecoides</name>
    <dbReference type="NCBI Taxonomy" id="3075"/>
    <lineage>
        <taxon>Eukaryota</taxon>
        <taxon>Viridiplantae</taxon>
        <taxon>Chlorophyta</taxon>
        <taxon>core chlorophytes</taxon>
        <taxon>Trebouxiophyceae</taxon>
        <taxon>Chlorellales</taxon>
        <taxon>Chlorellaceae</taxon>
        <taxon>Auxenochlorella</taxon>
    </lineage>
</organism>
<evidence type="ECO:0000256" key="2">
    <source>
        <dbReference type="ARBA" id="ARBA00004496"/>
    </source>
</evidence>
<comment type="similarity">
    <text evidence="3 6">Belongs to the eukaryotic release factor 1 family. Pelota subfamily.</text>
</comment>
<dbReference type="GO" id="GO:0005737">
    <property type="term" value="C:cytoplasm"/>
    <property type="evidence" value="ECO:0007669"/>
    <property type="project" value="UniProtKB-SubCell"/>
</dbReference>
<dbReference type="Pfam" id="PF03464">
    <property type="entry name" value="eRF1_2"/>
    <property type="match status" value="1"/>
</dbReference>
<dbReference type="FunFam" id="3.30.1330.30:FF:000008">
    <property type="entry name" value="Protein pelota homolog"/>
    <property type="match status" value="1"/>
</dbReference>
<dbReference type="GO" id="GO:0070481">
    <property type="term" value="P:nuclear-transcribed mRNA catabolic process, non-stop decay"/>
    <property type="evidence" value="ECO:0007669"/>
    <property type="project" value="InterPro"/>
</dbReference>
<comment type="function">
    <text evidence="6">Component of the Pelota-HBS1L complex, a complex that recognizes stalled ribosomes and triggers the No-Go Decay (NGD) pathway. In the Pelota-HBS1L complex, pelo recognizes ribosomes stalled at the 3' end of an mRNA and engages stalled ribosomes by destabilizing mRNA in the mRNA channel.</text>
</comment>
<dbReference type="InterPro" id="IPR042226">
    <property type="entry name" value="eFR1_2_sf"/>
</dbReference>
<dbReference type="GO" id="GO:0046872">
    <property type="term" value="F:metal ion binding"/>
    <property type="evidence" value="ECO:0007669"/>
    <property type="project" value="UniProtKB-KW"/>
</dbReference>
<sequence length="384" mass="41644">MKFVSKKFSKNGPGSVKLIPEDGEDLWHVFNLVRTGDKVAATTYRKVQRDTGMGTDSERIKLRLMIQVEDIDYDAAGEEIRLKGRNLTENEHVKLGAYHTLELRRQAAFTLEKEVWDGVDLDRIAAASDPAASADLAVLLVGEGLANLSLVGANATVLRARVETSMPRKKGAAAAGRDKAVHTFQSRVYQAVLQHVDWDVVKCLVVAGPGFVKDQFLEFLFAEAQRREDKVLMAARSKIVVAPASTAFQHSLKEVLAVPAVAAQIKDTKAAKEVAAMADFYAMMSSDPARAFYGPGHVWAAHELGAIATLLISEGLFRTSDVAARRKYVALVDEVAAGGGQVMLFSDMHGSGQQLQALTGLAAILRFPLPELEDTLMDEGVAVI</sequence>
<dbReference type="EMBL" id="GDKF01002339">
    <property type="protein sequence ID" value="JAT76283.1"/>
    <property type="molecule type" value="Transcribed_RNA"/>
</dbReference>
<gene>
    <name evidence="8" type="ORF">g.59722</name>
</gene>
<reference evidence="8" key="1">
    <citation type="submission" date="2015-08" db="EMBL/GenBank/DDBJ databases">
        <authorList>
            <person name="Babu N.S."/>
            <person name="Beckwith C.J."/>
            <person name="Beseler K.G."/>
            <person name="Brison A."/>
            <person name="Carone J.V."/>
            <person name="Caskin T.P."/>
            <person name="Diamond M."/>
            <person name="Durham M.E."/>
            <person name="Foxe J.M."/>
            <person name="Go M."/>
            <person name="Henderson B.A."/>
            <person name="Jones I.B."/>
            <person name="McGettigan J.A."/>
            <person name="Micheletti S.J."/>
            <person name="Nasrallah M.E."/>
            <person name="Ortiz D."/>
            <person name="Piller C.R."/>
            <person name="Privatt S.R."/>
            <person name="Schneider S.L."/>
            <person name="Sharp S."/>
            <person name="Smith T.C."/>
            <person name="Stanton J.D."/>
            <person name="Ullery H.E."/>
            <person name="Wilson R.J."/>
            <person name="Serrano M.G."/>
            <person name="Buck G."/>
            <person name="Lee V."/>
            <person name="Wang Y."/>
            <person name="Carvalho R."/>
            <person name="Voegtly L."/>
            <person name="Shi R."/>
            <person name="Duckworth R."/>
            <person name="Johnson A."/>
            <person name="Loviza R."/>
            <person name="Walstead R."/>
            <person name="Shah Z."/>
            <person name="Kiflezghi M."/>
            <person name="Wade K."/>
            <person name="Ball S.L."/>
            <person name="Bradley K.W."/>
            <person name="Asai D.J."/>
            <person name="Bowman C.A."/>
            <person name="Russell D.A."/>
            <person name="Pope W.H."/>
            <person name="Jacobs-Sera D."/>
            <person name="Hendrix R.W."/>
            <person name="Hatfull G.F."/>
        </authorList>
    </citation>
    <scope>NUCLEOTIDE SEQUENCE</scope>
</reference>
<comment type="subcellular location">
    <subcellularLocation>
        <location evidence="2 6">Cytoplasm</location>
    </subcellularLocation>
</comment>
<dbReference type="Pfam" id="PF26356">
    <property type="entry name" value="Pelota_N"/>
    <property type="match status" value="1"/>
</dbReference>
<dbReference type="InterPro" id="IPR029064">
    <property type="entry name" value="Ribosomal_eL30-like_sf"/>
</dbReference>
<dbReference type="PANTHER" id="PTHR10853:SF0">
    <property type="entry name" value="PROTEIN PELOTA HOMOLOG"/>
    <property type="match status" value="1"/>
</dbReference>
<dbReference type="SUPFAM" id="SSF159065">
    <property type="entry name" value="Dom34/Pelota N-terminal domain-like"/>
    <property type="match status" value="1"/>
</dbReference>
<dbReference type="NCBIfam" id="TIGR00111">
    <property type="entry name" value="pelota"/>
    <property type="match status" value="1"/>
</dbReference>
<evidence type="ECO:0000259" key="7">
    <source>
        <dbReference type="SMART" id="SM01194"/>
    </source>
</evidence>
<protein>
    <recommendedName>
        <fullName evidence="6">Protein pelota homolog</fullName>
    </recommendedName>
</protein>
<dbReference type="InterPro" id="IPR005142">
    <property type="entry name" value="eRF1_3"/>
</dbReference>
<accession>A0A1D2ABH2</accession>
<dbReference type="InterPro" id="IPR038069">
    <property type="entry name" value="Pelota/DOM34_N"/>
</dbReference>
<dbReference type="GO" id="GO:0071025">
    <property type="term" value="P:RNA surveillance"/>
    <property type="evidence" value="ECO:0007669"/>
    <property type="project" value="InterPro"/>
</dbReference>
<evidence type="ECO:0000256" key="1">
    <source>
        <dbReference type="ARBA" id="ARBA00001968"/>
    </source>
</evidence>
<evidence type="ECO:0000256" key="5">
    <source>
        <dbReference type="ARBA" id="ARBA00022723"/>
    </source>
</evidence>
<evidence type="ECO:0000313" key="8">
    <source>
        <dbReference type="EMBL" id="JAT76283.1"/>
    </source>
</evidence>
<dbReference type="SUPFAM" id="SSF53137">
    <property type="entry name" value="Translational machinery components"/>
    <property type="match status" value="1"/>
</dbReference>
<dbReference type="InterPro" id="IPR005140">
    <property type="entry name" value="eRF1_Pelota-like_N"/>
</dbReference>
<dbReference type="Pfam" id="PF03465">
    <property type="entry name" value="eRF1_3"/>
    <property type="match status" value="1"/>
</dbReference>
<dbReference type="FunFam" id="2.30.30.870:FF:000001">
    <property type="entry name" value="Protein pelota homolog"/>
    <property type="match status" value="1"/>
</dbReference>
<dbReference type="GO" id="GO:0032790">
    <property type="term" value="P:ribosome disassembly"/>
    <property type="evidence" value="ECO:0007669"/>
    <property type="project" value="TreeGrafter"/>
</dbReference>
<dbReference type="PANTHER" id="PTHR10853">
    <property type="entry name" value="PELOTA"/>
    <property type="match status" value="1"/>
</dbReference>
<name>A0A1D2ABH2_AUXPR</name>
<keyword evidence="5 6" id="KW-0479">Metal-binding</keyword>
<keyword evidence="4 6" id="KW-0963">Cytoplasm</keyword>
<dbReference type="InterPro" id="IPR004405">
    <property type="entry name" value="TF_pelota"/>
</dbReference>
<feature type="domain" description="eRF1/Pelota-like N-terminal" evidence="7">
    <location>
        <begin position="1"/>
        <end position="129"/>
    </location>
</feature>
<dbReference type="InterPro" id="IPR005141">
    <property type="entry name" value="eRF1_2"/>
</dbReference>
<dbReference type="InterPro" id="IPR058547">
    <property type="entry name" value="Pelota_N"/>
</dbReference>
<proteinExistence type="inferred from homology"/>
<dbReference type="Gene3D" id="3.30.1330.30">
    <property type="match status" value="1"/>
</dbReference>